<reference evidence="2" key="1">
    <citation type="submission" date="2020-11" db="EMBL/GenBank/DDBJ databases">
        <authorList>
            <consortium name="DOE Joint Genome Institute"/>
            <person name="Ahrendt S."/>
            <person name="Riley R."/>
            <person name="Andreopoulos W."/>
            <person name="Labutti K."/>
            <person name="Pangilinan J."/>
            <person name="Ruiz-Duenas F.J."/>
            <person name="Barrasa J.M."/>
            <person name="Sanchez-Garcia M."/>
            <person name="Camarero S."/>
            <person name="Miyauchi S."/>
            <person name="Serrano A."/>
            <person name="Linde D."/>
            <person name="Babiker R."/>
            <person name="Drula E."/>
            <person name="Ayuso-Fernandez I."/>
            <person name="Pacheco R."/>
            <person name="Padilla G."/>
            <person name="Ferreira P."/>
            <person name="Barriuso J."/>
            <person name="Kellner H."/>
            <person name="Castanera R."/>
            <person name="Alfaro M."/>
            <person name="Ramirez L."/>
            <person name="Pisabarro A.G."/>
            <person name="Kuo A."/>
            <person name="Tritt A."/>
            <person name="Lipzen A."/>
            <person name="He G."/>
            <person name="Yan M."/>
            <person name="Ng V."/>
            <person name="Cullen D."/>
            <person name="Martin F."/>
            <person name="Rosso M.-N."/>
            <person name="Henrissat B."/>
            <person name="Hibbett D."/>
            <person name="Martinez A.T."/>
            <person name="Grigoriev I.V."/>
        </authorList>
    </citation>
    <scope>NUCLEOTIDE SEQUENCE</scope>
    <source>
        <strain evidence="2">CBS 506.95</strain>
    </source>
</reference>
<dbReference type="GO" id="GO:0006281">
    <property type="term" value="P:DNA repair"/>
    <property type="evidence" value="ECO:0007669"/>
    <property type="project" value="UniProtKB-ARBA"/>
</dbReference>
<dbReference type="Gene3D" id="1.10.150.20">
    <property type="entry name" value="5' to 3' exonuclease, C-terminal subdomain"/>
    <property type="match status" value="1"/>
</dbReference>
<dbReference type="AlphaFoldDB" id="A0A9P6E653"/>
<name>A0A9P6E653_9AGAR</name>
<dbReference type="InterPro" id="IPR006084">
    <property type="entry name" value="XPG/Rad2"/>
</dbReference>
<accession>A0A9P6E653</accession>
<dbReference type="SUPFAM" id="SSF88723">
    <property type="entry name" value="PIN domain-like"/>
    <property type="match status" value="1"/>
</dbReference>
<dbReference type="EMBL" id="MU157922">
    <property type="protein sequence ID" value="KAF9523227.1"/>
    <property type="molecule type" value="Genomic_DNA"/>
</dbReference>
<dbReference type="GO" id="GO:0017108">
    <property type="term" value="F:5'-flap endonuclease activity"/>
    <property type="evidence" value="ECO:0007669"/>
    <property type="project" value="TreeGrafter"/>
</dbReference>
<dbReference type="InterPro" id="IPR006086">
    <property type="entry name" value="XPG-I_dom"/>
</dbReference>
<feature type="domain" description="XPG-I" evidence="1">
    <location>
        <begin position="128"/>
        <end position="209"/>
    </location>
</feature>
<dbReference type="PANTHER" id="PTHR11081:SF75">
    <property type="entry name" value="ENDONUCLEASE, PUTATIVE (AFU_ORTHOLOGUE AFUA_3G13260)-RELATED"/>
    <property type="match status" value="1"/>
</dbReference>
<dbReference type="PANTHER" id="PTHR11081">
    <property type="entry name" value="FLAP ENDONUCLEASE FAMILY MEMBER"/>
    <property type="match status" value="1"/>
</dbReference>
<dbReference type="PRINTS" id="PR00853">
    <property type="entry name" value="XPGRADSUPER"/>
</dbReference>
<dbReference type="Gene3D" id="3.40.50.1010">
    <property type="entry name" value="5'-nuclease"/>
    <property type="match status" value="2"/>
</dbReference>
<dbReference type="CDD" id="cd09906">
    <property type="entry name" value="H3TH_YEN1"/>
    <property type="match status" value="1"/>
</dbReference>
<dbReference type="CDD" id="cd09870">
    <property type="entry name" value="PIN_YEN1"/>
    <property type="match status" value="1"/>
</dbReference>
<dbReference type="GO" id="GO:0008821">
    <property type="term" value="F:crossover junction DNA endonuclease activity"/>
    <property type="evidence" value="ECO:0007669"/>
    <property type="project" value="InterPro"/>
</dbReference>
<protein>
    <submittedName>
        <fullName evidence="2">PIN domain-like protein</fullName>
    </submittedName>
</protein>
<organism evidence="2 3">
    <name type="scientific">Crepidotus variabilis</name>
    <dbReference type="NCBI Taxonomy" id="179855"/>
    <lineage>
        <taxon>Eukaryota</taxon>
        <taxon>Fungi</taxon>
        <taxon>Dikarya</taxon>
        <taxon>Basidiomycota</taxon>
        <taxon>Agaricomycotina</taxon>
        <taxon>Agaricomycetes</taxon>
        <taxon>Agaricomycetidae</taxon>
        <taxon>Agaricales</taxon>
        <taxon>Agaricineae</taxon>
        <taxon>Crepidotaceae</taxon>
        <taxon>Crepidotus</taxon>
    </lineage>
</organism>
<dbReference type="InterPro" id="IPR029060">
    <property type="entry name" value="PIN-like_dom_sf"/>
</dbReference>
<dbReference type="Pfam" id="PF00867">
    <property type="entry name" value="XPG_I"/>
    <property type="match status" value="1"/>
</dbReference>
<proteinExistence type="predicted"/>
<sequence length="377" mass="41877">MGVGGLWKFLQNFGRRIVLRDFAVQRRAIAEQNGEHDSFLTLGVDMGTFMAECTGGALAAGVHRQPPGGGLYIFWKKLMDFLKAPIHLIFVFDGPGRPFVKRGRRVILAEPHWANAARDLIHDVGYESHEAPGEAETELAMLIRAGLIHGMISGDSDAAVHGAPLILRPGRIEADEYTLYDLALLSHDVDGLSLSQGGLILIALLCGGDYDPSGVFLCGPTIAYGLARCGFGDELLKAWNALNQFELNEFLTGWRQRLRAELETNSSGFLNRRHPSVAQDIDDEFPDLDVLQLYTSPLTSSSYSATLPTFRALGISPNIFALTQFCLHHFNWSYEELFRKFEGWVWEGIFIQLLYSVRSKLLGTLSFLMISIAPHCF</sequence>
<evidence type="ECO:0000313" key="3">
    <source>
        <dbReference type="Proteomes" id="UP000807306"/>
    </source>
</evidence>
<dbReference type="InterPro" id="IPR036279">
    <property type="entry name" value="5-3_exonuclease_C_sf"/>
</dbReference>
<dbReference type="Proteomes" id="UP000807306">
    <property type="component" value="Unassembled WGS sequence"/>
</dbReference>
<evidence type="ECO:0000313" key="2">
    <source>
        <dbReference type="EMBL" id="KAF9523227.1"/>
    </source>
</evidence>
<keyword evidence="3" id="KW-1185">Reference proteome</keyword>
<evidence type="ECO:0000259" key="1">
    <source>
        <dbReference type="Pfam" id="PF00867"/>
    </source>
</evidence>
<dbReference type="InterPro" id="IPR037316">
    <property type="entry name" value="Yen1_H3TH"/>
</dbReference>
<gene>
    <name evidence="2" type="ORF">CPB83DRAFT_952092</name>
</gene>
<comment type="caution">
    <text evidence="2">The sequence shown here is derived from an EMBL/GenBank/DDBJ whole genome shotgun (WGS) entry which is preliminary data.</text>
</comment>
<dbReference type="SUPFAM" id="SSF47807">
    <property type="entry name" value="5' to 3' exonuclease, C-terminal subdomain"/>
    <property type="match status" value="1"/>
</dbReference>
<dbReference type="OrthoDB" id="3005703at2759"/>